<name>A0A6L2PPF4_COPFO</name>
<evidence type="ECO:0000256" key="2">
    <source>
        <dbReference type="ARBA" id="ARBA00022741"/>
    </source>
</evidence>
<dbReference type="GO" id="GO:0003924">
    <property type="term" value="F:GTPase activity"/>
    <property type="evidence" value="ECO:0007669"/>
    <property type="project" value="InterPro"/>
</dbReference>
<evidence type="ECO:0000313" key="3">
    <source>
        <dbReference type="EMBL" id="GFG34473.1"/>
    </source>
</evidence>
<dbReference type="PROSITE" id="PS51419">
    <property type="entry name" value="RAB"/>
    <property type="match status" value="1"/>
</dbReference>
<keyword evidence="4" id="KW-1185">Reference proteome</keyword>
<dbReference type="PRINTS" id="PR00449">
    <property type="entry name" value="RASTRNSFRMNG"/>
</dbReference>
<dbReference type="InterPro" id="IPR001806">
    <property type="entry name" value="Small_GTPase"/>
</dbReference>
<comment type="similarity">
    <text evidence="1">Belongs to the small GTPase superfamily. Rab family.</text>
</comment>
<dbReference type="AlphaFoldDB" id="A0A6L2PPF4"/>
<dbReference type="SMART" id="SM00175">
    <property type="entry name" value="RAB"/>
    <property type="match status" value="1"/>
</dbReference>
<dbReference type="SMART" id="SM00176">
    <property type="entry name" value="RAN"/>
    <property type="match status" value="1"/>
</dbReference>
<dbReference type="InterPro" id="IPR005225">
    <property type="entry name" value="Small_GTP-bd"/>
</dbReference>
<dbReference type="SUPFAM" id="SSF52540">
    <property type="entry name" value="P-loop containing nucleoside triphosphate hydrolases"/>
    <property type="match status" value="1"/>
</dbReference>
<evidence type="ECO:0000256" key="1">
    <source>
        <dbReference type="ARBA" id="ARBA00006270"/>
    </source>
</evidence>
<dbReference type="Gene3D" id="3.40.50.300">
    <property type="entry name" value="P-loop containing nucleotide triphosphate hydrolases"/>
    <property type="match status" value="1"/>
</dbReference>
<dbReference type="PROSITE" id="PS51420">
    <property type="entry name" value="RHO"/>
    <property type="match status" value="1"/>
</dbReference>
<dbReference type="InParanoid" id="A0A6L2PPF4"/>
<comment type="caution">
    <text evidence="3">The sequence shown here is derived from an EMBL/GenBank/DDBJ whole genome shotgun (WGS) entry which is preliminary data.</text>
</comment>
<evidence type="ECO:0008006" key="5">
    <source>
        <dbReference type="Google" id="ProtNLM"/>
    </source>
</evidence>
<dbReference type="PANTHER" id="PTHR47978">
    <property type="match status" value="1"/>
</dbReference>
<evidence type="ECO:0000313" key="4">
    <source>
        <dbReference type="Proteomes" id="UP000502823"/>
    </source>
</evidence>
<dbReference type="Pfam" id="PF00071">
    <property type="entry name" value="Ras"/>
    <property type="match status" value="1"/>
</dbReference>
<protein>
    <recommendedName>
        <fullName evidence="5">Ras-related protein Rab-28</fullName>
    </recommendedName>
</protein>
<organism evidence="3 4">
    <name type="scientific">Coptotermes formosanus</name>
    <name type="common">Formosan subterranean termite</name>
    <dbReference type="NCBI Taxonomy" id="36987"/>
    <lineage>
        <taxon>Eukaryota</taxon>
        <taxon>Metazoa</taxon>
        <taxon>Ecdysozoa</taxon>
        <taxon>Arthropoda</taxon>
        <taxon>Hexapoda</taxon>
        <taxon>Insecta</taxon>
        <taxon>Pterygota</taxon>
        <taxon>Neoptera</taxon>
        <taxon>Polyneoptera</taxon>
        <taxon>Dictyoptera</taxon>
        <taxon>Blattodea</taxon>
        <taxon>Blattoidea</taxon>
        <taxon>Termitoidae</taxon>
        <taxon>Rhinotermitidae</taxon>
        <taxon>Coptotermes</taxon>
    </lineage>
</organism>
<dbReference type="Proteomes" id="UP000502823">
    <property type="component" value="Unassembled WGS sequence"/>
</dbReference>
<sequence length="219" mass="24199">MSDSEDDAVEKQLKIVIVGEAGCGKTCLASRYCHDEFTRQYFPTAGVDFFLKRTVLSGAGNITLQIWDVGGQSLAGNMLDKYVYGADVILLVFDITNPVSFDALDEWLDTIRRVVVSQERQPVIVVVANKCDLEHKRKVRPDRQHKFAQENGLGSHLVSARTGEMVALSFHKIVAEVLGLKLSRIEQEEQQPLMQAEILHAPAATAVTAAHCPTSSLNY</sequence>
<accession>A0A6L2PPF4</accession>
<dbReference type="OrthoDB" id="10254700at2759"/>
<dbReference type="GO" id="GO:0005525">
    <property type="term" value="F:GTP binding"/>
    <property type="evidence" value="ECO:0007669"/>
    <property type="project" value="InterPro"/>
</dbReference>
<reference evidence="4" key="1">
    <citation type="submission" date="2020-01" db="EMBL/GenBank/DDBJ databases">
        <title>Draft genome sequence of the Termite Coptotermes fromosanus.</title>
        <authorList>
            <person name="Itakura S."/>
            <person name="Yosikawa Y."/>
            <person name="Umezawa K."/>
        </authorList>
    </citation>
    <scope>NUCLEOTIDE SEQUENCE [LARGE SCALE GENOMIC DNA]</scope>
</reference>
<proteinExistence type="inferred from homology"/>
<keyword evidence="2" id="KW-0547">Nucleotide-binding</keyword>
<dbReference type="NCBIfam" id="TIGR00231">
    <property type="entry name" value="small_GTP"/>
    <property type="match status" value="1"/>
</dbReference>
<dbReference type="InterPro" id="IPR027417">
    <property type="entry name" value="P-loop_NTPase"/>
</dbReference>
<gene>
    <name evidence="3" type="ORF">Cfor_06422</name>
</gene>
<dbReference type="SMART" id="SM00174">
    <property type="entry name" value="RHO"/>
    <property type="match status" value="1"/>
</dbReference>
<dbReference type="EMBL" id="BLKM01011808">
    <property type="protein sequence ID" value="GFG34473.1"/>
    <property type="molecule type" value="Genomic_DNA"/>
</dbReference>
<dbReference type="PROSITE" id="PS51421">
    <property type="entry name" value="RAS"/>
    <property type="match status" value="1"/>
</dbReference>
<dbReference type="SMART" id="SM00173">
    <property type="entry name" value="RAS"/>
    <property type="match status" value="1"/>
</dbReference>
<dbReference type="FunFam" id="3.40.50.300:FF:001447">
    <property type="entry name" value="Ras-related protein Rab-1B"/>
    <property type="match status" value="1"/>
</dbReference>